<evidence type="ECO:0000313" key="4">
    <source>
        <dbReference type="EMBL" id="WOK08314.1"/>
    </source>
</evidence>
<evidence type="ECO:0000256" key="1">
    <source>
        <dbReference type="ARBA" id="ARBA00006586"/>
    </source>
</evidence>
<dbReference type="Gene3D" id="1.10.439.10">
    <property type="entry name" value="Penicillin Amidohydrolase, domain 1"/>
    <property type="match status" value="1"/>
</dbReference>
<dbReference type="SUPFAM" id="SSF56235">
    <property type="entry name" value="N-terminal nucleophile aminohydrolases (Ntn hydrolases)"/>
    <property type="match status" value="1"/>
</dbReference>
<dbReference type="GO" id="GO:0016787">
    <property type="term" value="F:hydrolase activity"/>
    <property type="evidence" value="ECO:0007669"/>
    <property type="project" value="UniProtKB-KW"/>
</dbReference>
<comment type="similarity">
    <text evidence="1">Belongs to the peptidase S45 family.</text>
</comment>
<evidence type="ECO:0000256" key="2">
    <source>
        <dbReference type="ARBA" id="ARBA00022801"/>
    </source>
</evidence>
<dbReference type="InterPro" id="IPR043147">
    <property type="entry name" value="Penicillin_amidase_A-knob"/>
</dbReference>
<dbReference type="EC" id="3.5.1.-" evidence="4"/>
<name>A0ABZ0ITK9_9BACT</name>
<gene>
    <name evidence="4" type="ORF">RT717_06640</name>
</gene>
<dbReference type="Pfam" id="PF01804">
    <property type="entry name" value="Penicil_amidase"/>
    <property type="match status" value="1"/>
</dbReference>
<dbReference type="Gene3D" id="1.10.1400.10">
    <property type="match status" value="1"/>
</dbReference>
<dbReference type="PANTHER" id="PTHR34218">
    <property type="entry name" value="PEPTIDASE S45 PENICILLIN AMIDASE"/>
    <property type="match status" value="1"/>
</dbReference>
<organism evidence="4 5">
    <name type="scientific">Imperialibacter roseus</name>
    <dbReference type="NCBI Taxonomy" id="1324217"/>
    <lineage>
        <taxon>Bacteria</taxon>
        <taxon>Pseudomonadati</taxon>
        <taxon>Bacteroidota</taxon>
        <taxon>Cytophagia</taxon>
        <taxon>Cytophagales</taxon>
        <taxon>Flammeovirgaceae</taxon>
        <taxon>Imperialibacter</taxon>
    </lineage>
</organism>
<dbReference type="EMBL" id="CP136051">
    <property type="protein sequence ID" value="WOK08314.1"/>
    <property type="molecule type" value="Genomic_DNA"/>
</dbReference>
<dbReference type="Gene3D" id="2.30.120.10">
    <property type="match status" value="1"/>
</dbReference>
<accession>A0ABZ0ITK9</accession>
<reference evidence="4 5" key="1">
    <citation type="journal article" date="2023" name="Microbiol. Resour. Announc.">
        <title>Complete Genome Sequence of Imperialibacter roseus strain P4T.</title>
        <authorList>
            <person name="Tizabi D.R."/>
            <person name="Bachvaroff T."/>
            <person name="Hill R.T."/>
        </authorList>
    </citation>
    <scope>NUCLEOTIDE SEQUENCE [LARGE SCALE GENOMIC DNA]</scope>
    <source>
        <strain evidence="4 5">P4T</strain>
    </source>
</reference>
<sequence>MKVFKFVFFTIITIVLVVVLNSKNGNIPPLGKFLNPMSGFWANSEYTAIKAPEQLALDGLEEPVKIYWDKDLIPHIFAESDHDLYFAEGYTIAFHRLWQMEFQLYKTAGRLSEILGPLTLSLDQQQRRKGLAYSASWMLEEVKKDKAIYEMLQAYSDGVNAYIATLDYKDLPIEYKLLDYEPEPFSPYKICLLLKEMSDQLSSGEADLENTNMVRLLGKDTFNFLFPDRDPGIDPIITAGTKFDFEPLRVANPNDSLPLTKVKQVISKPDPKNGSNNFAVTGSKTASGHVLLANEPDLGLNLPSIWYAAHLHSPSVNVMGAVFPGSPGITIGFTDSIAFGFTNAKRDVADWFYIQFRNDDRDEYLYDGKWLKTQKVIEEITVRGEDTKYDTVIYTHFGPVTYDRNFKGNGEQVNFAFRWTAHDTSNDFRLFYHFNRGKNYNDYLEGLKHYSGPPQNIVYGDVHGNIAMWVQGKFPVKYPEQGKFLMDGRYSKYDWGPFIPQQQNIHELNPARNFVSSANQHPADATYPYYVYDYNYEHYRNRRINDRLKIMQNIKPEDMMKLQNDNYNYLAYENLTFMLDSLDTGKMVARTREVYQLLRKWDYFNDPEKVAPVYFEEWWDQFYALLWDEFDTMSVAAYKPHNYHTSVLMKNNPDLAFADVLGTSRKETIKDVLSITFVSSLDSVESWKGNHSVDLTWANFKNTTIQHLMRLEPFSVTDVQIGGNHGIVNAASRRHGPSWRMVVELDKAGVKAWGVYPGSQTGNPGNPTYADMVTPWATGKYLSLQFTSQQADLAANATLVQTLNPSNK</sequence>
<dbReference type="InterPro" id="IPR043146">
    <property type="entry name" value="Penicillin_amidase_N_B-knob"/>
</dbReference>
<dbReference type="InterPro" id="IPR002692">
    <property type="entry name" value="S45"/>
</dbReference>
<dbReference type="Proteomes" id="UP001302349">
    <property type="component" value="Chromosome"/>
</dbReference>
<dbReference type="InterPro" id="IPR014395">
    <property type="entry name" value="Pen/GL7ACA/AHL_acylase"/>
</dbReference>
<dbReference type="PIRSF" id="PIRSF001227">
    <property type="entry name" value="Pen_acylase"/>
    <property type="match status" value="1"/>
</dbReference>
<dbReference type="InterPro" id="IPR029055">
    <property type="entry name" value="Ntn_hydrolases_N"/>
</dbReference>
<protein>
    <submittedName>
        <fullName evidence="4">Penicillin acylase family protein</fullName>
        <ecNumber evidence="4">3.5.1.-</ecNumber>
    </submittedName>
</protein>
<dbReference type="InterPro" id="IPR023343">
    <property type="entry name" value="Penicillin_amidase_dom1"/>
</dbReference>
<dbReference type="CDD" id="cd03747">
    <property type="entry name" value="Ntn_PGA_like"/>
    <property type="match status" value="1"/>
</dbReference>
<dbReference type="Gene3D" id="3.60.20.10">
    <property type="entry name" value="Glutamine Phosphoribosylpyrophosphate, subunit 1, domain 1"/>
    <property type="match status" value="1"/>
</dbReference>
<dbReference type="RefSeq" id="WP_317490956.1">
    <property type="nucleotide sequence ID" value="NZ_CP136051.1"/>
</dbReference>
<keyword evidence="3" id="KW-0865">Zymogen</keyword>
<keyword evidence="2 4" id="KW-0378">Hydrolase</keyword>
<evidence type="ECO:0000256" key="3">
    <source>
        <dbReference type="ARBA" id="ARBA00023145"/>
    </source>
</evidence>
<keyword evidence="5" id="KW-1185">Reference proteome</keyword>
<dbReference type="PANTHER" id="PTHR34218:SF4">
    <property type="entry name" value="ACYL-HOMOSERINE LACTONE ACYLASE QUIP"/>
    <property type="match status" value="1"/>
</dbReference>
<proteinExistence type="inferred from homology"/>
<evidence type="ECO:0000313" key="5">
    <source>
        <dbReference type="Proteomes" id="UP001302349"/>
    </source>
</evidence>